<accession>A0A1B6G6F6</accession>
<organism evidence="1">
    <name type="scientific">Cuerna arida</name>
    <dbReference type="NCBI Taxonomy" id="1464854"/>
    <lineage>
        <taxon>Eukaryota</taxon>
        <taxon>Metazoa</taxon>
        <taxon>Ecdysozoa</taxon>
        <taxon>Arthropoda</taxon>
        <taxon>Hexapoda</taxon>
        <taxon>Insecta</taxon>
        <taxon>Pterygota</taxon>
        <taxon>Neoptera</taxon>
        <taxon>Paraneoptera</taxon>
        <taxon>Hemiptera</taxon>
        <taxon>Auchenorrhyncha</taxon>
        <taxon>Membracoidea</taxon>
        <taxon>Cicadellidae</taxon>
        <taxon>Cicadellinae</taxon>
        <taxon>Proconiini</taxon>
        <taxon>Cuerna</taxon>
    </lineage>
</organism>
<reference evidence="1" key="1">
    <citation type="submission" date="2015-11" db="EMBL/GenBank/DDBJ databases">
        <title>De novo transcriptome assembly of four potential Pierce s Disease insect vectors from Arizona vineyards.</title>
        <authorList>
            <person name="Tassone E.E."/>
        </authorList>
    </citation>
    <scope>NUCLEOTIDE SEQUENCE</scope>
</reference>
<sequence>MRSLEKGQNMQQWAEGRAGRGHSLCTVFTEEQHQTPYVTDGPLWLDATQELNTSLQWVTTHSLLQYSSSHSGFVVAGLGQPWRIHCRGWLLLLRGWLTDCWGSDPPPPCNTKTTAVVACSLSRCCLFEVVVMVAV</sequence>
<protein>
    <submittedName>
        <fullName evidence="1">Uncharacterized protein</fullName>
    </submittedName>
</protein>
<dbReference type="AlphaFoldDB" id="A0A1B6G6F6"/>
<dbReference type="EMBL" id="GECZ01011866">
    <property type="protein sequence ID" value="JAS57903.1"/>
    <property type="molecule type" value="Transcribed_RNA"/>
</dbReference>
<gene>
    <name evidence="1" type="ORF">g.13874</name>
</gene>
<evidence type="ECO:0000313" key="1">
    <source>
        <dbReference type="EMBL" id="JAS57903.1"/>
    </source>
</evidence>
<proteinExistence type="predicted"/>
<name>A0A1B6G6F6_9HEMI</name>
<feature type="non-terminal residue" evidence="1">
    <location>
        <position position="135"/>
    </location>
</feature>